<sequence length="62" mass="6830">MPNITGTAPPHLRVHAPQDKICLCDTEAGFNEKDHTCNDGDILKTSLFAIITVTCIRKILTH</sequence>
<organism evidence="1 2">
    <name type="scientific">Manduca sexta</name>
    <name type="common">Tobacco hawkmoth</name>
    <name type="synonym">Tobacco hornworm</name>
    <dbReference type="NCBI Taxonomy" id="7130"/>
    <lineage>
        <taxon>Eukaryota</taxon>
        <taxon>Metazoa</taxon>
        <taxon>Ecdysozoa</taxon>
        <taxon>Arthropoda</taxon>
        <taxon>Hexapoda</taxon>
        <taxon>Insecta</taxon>
        <taxon>Pterygota</taxon>
        <taxon>Neoptera</taxon>
        <taxon>Endopterygota</taxon>
        <taxon>Lepidoptera</taxon>
        <taxon>Glossata</taxon>
        <taxon>Ditrysia</taxon>
        <taxon>Bombycoidea</taxon>
        <taxon>Sphingidae</taxon>
        <taxon>Sphinginae</taxon>
        <taxon>Sphingini</taxon>
        <taxon>Manduca</taxon>
    </lineage>
</organism>
<evidence type="ECO:0000313" key="1">
    <source>
        <dbReference type="EMBL" id="KAG6464975.1"/>
    </source>
</evidence>
<dbReference type="AlphaFoldDB" id="A0A922CZ20"/>
<dbReference type="EMBL" id="JH669311">
    <property type="protein sequence ID" value="KAG6464975.1"/>
    <property type="molecule type" value="Genomic_DNA"/>
</dbReference>
<comment type="caution">
    <text evidence="1">The sequence shown here is derived from an EMBL/GenBank/DDBJ whole genome shotgun (WGS) entry which is preliminary data.</text>
</comment>
<dbReference type="Proteomes" id="UP000791440">
    <property type="component" value="Unassembled WGS sequence"/>
</dbReference>
<protein>
    <submittedName>
        <fullName evidence="1">Uncharacterized protein</fullName>
    </submittedName>
</protein>
<proteinExistence type="predicted"/>
<reference evidence="1" key="1">
    <citation type="journal article" date="2016" name="Insect Biochem. Mol. Biol.">
        <title>Multifaceted biological insights from a draft genome sequence of the tobacco hornworm moth, Manduca sexta.</title>
        <authorList>
            <person name="Kanost M.R."/>
            <person name="Arrese E.L."/>
            <person name="Cao X."/>
            <person name="Chen Y.R."/>
            <person name="Chellapilla S."/>
            <person name="Goldsmith M.R."/>
            <person name="Grosse-Wilde E."/>
            <person name="Heckel D.G."/>
            <person name="Herndon N."/>
            <person name="Jiang H."/>
            <person name="Papanicolaou A."/>
            <person name="Qu J."/>
            <person name="Soulages J.L."/>
            <person name="Vogel H."/>
            <person name="Walters J."/>
            <person name="Waterhouse R.M."/>
            <person name="Ahn S.J."/>
            <person name="Almeida F.C."/>
            <person name="An C."/>
            <person name="Aqrawi P."/>
            <person name="Bretschneider A."/>
            <person name="Bryant W.B."/>
            <person name="Bucks S."/>
            <person name="Chao H."/>
            <person name="Chevignon G."/>
            <person name="Christen J.M."/>
            <person name="Clarke D.F."/>
            <person name="Dittmer N.T."/>
            <person name="Ferguson L.C.F."/>
            <person name="Garavelou S."/>
            <person name="Gordon K.H.J."/>
            <person name="Gunaratna R.T."/>
            <person name="Han Y."/>
            <person name="Hauser F."/>
            <person name="He Y."/>
            <person name="Heidel-Fischer H."/>
            <person name="Hirsh A."/>
            <person name="Hu Y."/>
            <person name="Jiang H."/>
            <person name="Kalra D."/>
            <person name="Klinner C."/>
            <person name="Konig C."/>
            <person name="Kovar C."/>
            <person name="Kroll A.R."/>
            <person name="Kuwar S.S."/>
            <person name="Lee S.L."/>
            <person name="Lehman R."/>
            <person name="Li K."/>
            <person name="Li Z."/>
            <person name="Liang H."/>
            <person name="Lovelace S."/>
            <person name="Lu Z."/>
            <person name="Mansfield J.H."/>
            <person name="McCulloch K.J."/>
            <person name="Mathew T."/>
            <person name="Morton B."/>
            <person name="Muzny D.M."/>
            <person name="Neunemann D."/>
            <person name="Ongeri F."/>
            <person name="Pauchet Y."/>
            <person name="Pu L.L."/>
            <person name="Pyrousis I."/>
            <person name="Rao X.J."/>
            <person name="Redding A."/>
            <person name="Roesel C."/>
            <person name="Sanchez-Gracia A."/>
            <person name="Schaack S."/>
            <person name="Shukla A."/>
            <person name="Tetreau G."/>
            <person name="Wang Y."/>
            <person name="Xiong G.H."/>
            <person name="Traut W."/>
            <person name="Walsh T.K."/>
            <person name="Worley K.C."/>
            <person name="Wu D."/>
            <person name="Wu W."/>
            <person name="Wu Y.Q."/>
            <person name="Zhang X."/>
            <person name="Zou Z."/>
            <person name="Zucker H."/>
            <person name="Briscoe A.D."/>
            <person name="Burmester T."/>
            <person name="Clem R.J."/>
            <person name="Feyereisen R."/>
            <person name="Grimmelikhuijzen C.J.P."/>
            <person name="Hamodrakas S.J."/>
            <person name="Hansson B.S."/>
            <person name="Huguet E."/>
            <person name="Jermiin L.S."/>
            <person name="Lan Q."/>
            <person name="Lehman H.K."/>
            <person name="Lorenzen M."/>
            <person name="Merzendorfer H."/>
            <person name="Michalopoulos I."/>
            <person name="Morton D.B."/>
            <person name="Muthukrishnan S."/>
            <person name="Oakeshott J.G."/>
            <person name="Palmer W."/>
            <person name="Park Y."/>
            <person name="Passarelli A.L."/>
            <person name="Rozas J."/>
            <person name="Schwartz L.M."/>
            <person name="Smith W."/>
            <person name="Southgate A."/>
            <person name="Vilcinskas A."/>
            <person name="Vogt R."/>
            <person name="Wang P."/>
            <person name="Werren J."/>
            <person name="Yu X.Q."/>
            <person name="Zhou J.J."/>
            <person name="Brown S.J."/>
            <person name="Scherer S.E."/>
            <person name="Richards S."/>
            <person name="Blissard G.W."/>
        </authorList>
    </citation>
    <scope>NUCLEOTIDE SEQUENCE</scope>
</reference>
<name>A0A922CZ20_MANSE</name>
<reference evidence="1" key="2">
    <citation type="submission" date="2020-12" db="EMBL/GenBank/DDBJ databases">
        <authorList>
            <person name="Kanost M."/>
        </authorList>
    </citation>
    <scope>NUCLEOTIDE SEQUENCE</scope>
</reference>
<accession>A0A922CZ20</accession>
<evidence type="ECO:0000313" key="2">
    <source>
        <dbReference type="Proteomes" id="UP000791440"/>
    </source>
</evidence>
<gene>
    <name evidence="1" type="ORF">O3G_MSEX014849</name>
</gene>
<keyword evidence="2" id="KW-1185">Reference proteome</keyword>